<feature type="transmembrane region" description="Helical" evidence="7">
    <location>
        <begin position="203"/>
        <end position="220"/>
    </location>
</feature>
<evidence type="ECO:0000256" key="4">
    <source>
        <dbReference type="ARBA" id="ARBA00022692"/>
    </source>
</evidence>
<dbReference type="SUPFAM" id="SSF103473">
    <property type="entry name" value="MFS general substrate transporter"/>
    <property type="match status" value="1"/>
</dbReference>
<feature type="transmembrane region" description="Helical" evidence="7">
    <location>
        <begin position="415"/>
        <end position="436"/>
    </location>
</feature>
<dbReference type="AlphaFoldDB" id="A0A344LJ44"/>
<feature type="transmembrane region" description="Helical" evidence="7">
    <location>
        <begin position="259"/>
        <end position="283"/>
    </location>
</feature>
<keyword evidence="10" id="KW-1185">Reference proteome</keyword>
<comment type="subcellular location">
    <subcellularLocation>
        <location evidence="1">Cell membrane</location>
        <topology evidence="1">Multi-pass membrane protein</topology>
    </subcellularLocation>
</comment>
<feature type="transmembrane region" description="Helical" evidence="7">
    <location>
        <begin position="47"/>
        <end position="66"/>
    </location>
</feature>
<dbReference type="EMBL" id="CP015163">
    <property type="protein sequence ID" value="AXB48068.1"/>
    <property type="molecule type" value="Genomic_DNA"/>
</dbReference>
<feature type="transmembrane region" description="Helical" evidence="7">
    <location>
        <begin position="356"/>
        <end position="375"/>
    </location>
</feature>
<name>A0A344LJ44_9PSEU</name>
<feature type="domain" description="Major facilitator superfamily (MFS) profile" evidence="8">
    <location>
        <begin position="12"/>
        <end position="442"/>
    </location>
</feature>
<feature type="transmembrane region" description="Helical" evidence="7">
    <location>
        <begin position="387"/>
        <end position="409"/>
    </location>
</feature>
<evidence type="ECO:0000256" key="5">
    <source>
        <dbReference type="ARBA" id="ARBA00022989"/>
    </source>
</evidence>
<dbReference type="PROSITE" id="PS50850">
    <property type="entry name" value="MFS"/>
    <property type="match status" value="1"/>
</dbReference>
<dbReference type="GO" id="GO:0005886">
    <property type="term" value="C:plasma membrane"/>
    <property type="evidence" value="ECO:0007669"/>
    <property type="project" value="UniProtKB-SubCell"/>
</dbReference>
<keyword evidence="5 7" id="KW-1133">Transmembrane helix</keyword>
<dbReference type="Pfam" id="PF07690">
    <property type="entry name" value="MFS_1"/>
    <property type="match status" value="1"/>
</dbReference>
<dbReference type="Gene3D" id="1.20.1250.20">
    <property type="entry name" value="MFS general substrate transporter like domains"/>
    <property type="match status" value="1"/>
</dbReference>
<dbReference type="InterPro" id="IPR036259">
    <property type="entry name" value="MFS_trans_sf"/>
</dbReference>
<feature type="transmembrane region" description="Helical" evidence="7">
    <location>
        <begin position="324"/>
        <end position="344"/>
    </location>
</feature>
<dbReference type="KEGG" id="aab:A4R43_41195"/>
<evidence type="ECO:0000256" key="7">
    <source>
        <dbReference type="SAM" id="Phobius"/>
    </source>
</evidence>
<dbReference type="PANTHER" id="PTHR42718">
    <property type="entry name" value="MAJOR FACILITATOR SUPERFAMILY MULTIDRUG TRANSPORTER MFSC"/>
    <property type="match status" value="1"/>
</dbReference>
<feature type="transmembrane region" description="Helical" evidence="7">
    <location>
        <begin position="12"/>
        <end position="35"/>
    </location>
</feature>
<proteinExistence type="predicted"/>
<evidence type="ECO:0000256" key="1">
    <source>
        <dbReference type="ARBA" id="ARBA00004651"/>
    </source>
</evidence>
<keyword evidence="6 7" id="KW-0472">Membrane</keyword>
<reference evidence="9 10" key="1">
    <citation type="submission" date="2016-04" db="EMBL/GenBank/DDBJ databases">
        <title>Complete genome sequence and analysis of deep-sea sediment isolate, Amycolatopsis sp. WP1.</title>
        <authorList>
            <person name="Wang H."/>
            <person name="Chen S."/>
            <person name="Wu Q."/>
        </authorList>
    </citation>
    <scope>NUCLEOTIDE SEQUENCE [LARGE SCALE GENOMIC DNA]</scope>
    <source>
        <strain evidence="9 10">WP1</strain>
    </source>
</reference>
<feature type="transmembrane region" description="Helical" evidence="7">
    <location>
        <begin position="226"/>
        <end position="247"/>
    </location>
</feature>
<feature type="transmembrane region" description="Helical" evidence="7">
    <location>
        <begin position="295"/>
        <end position="317"/>
    </location>
</feature>
<evidence type="ECO:0000313" key="9">
    <source>
        <dbReference type="EMBL" id="AXB48068.1"/>
    </source>
</evidence>
<evidence type="ECO:0000256" key="2">
    <source>
        <dbReference type="ARBA" id="ARBA00022448"/>
    </source>
</evidence>
<gene>
    <name evidence="9" type="ORF">A4R43_41195</name>
</gene>
<dbReference type="InterPro" id="IPR020846">
    <property type="entry name" value="MFS_dom"/>
</dbReference>
<keyword evidence="2" id="KW-0813">Transport</keyword>
<evidence type="ECO:0000256" key="6">
    <source>
        <dbReference type="ARBA" id="ARBA00023136"/>
    </source>
</evidence>
<dbReference type="Gene3D" id="1.20.1720.10">
    <property type="entry name" value="Multidrug resistance protein D"/>
    <property type="match status" value="1"/>
</dbReference>
<dbReference type="RefSeq" id="WP_113697139.1">
    <property type="nucleotide sequence ID" value="NZ_CP015163.1"/>
</dbReference>
<evidence type="ECO:0000313" key="10">
    <source>
        <dbReference type="Proteomes" id="UP000250434"/>
    </source>
</evidence>
<dbReference type="CDD" id="cd17321">
    <property type="entry name" value="MFS_MMR_MDR_like"/>
    <property type="match status" value="1"/>
</dbReference>
<feature type="transmembrane region" description="Helical" evidence="7">
    <location>
        <begin position="107"/>
        <end position="125"/>
    </location>
</feature>
<evidence type="ECO:0000259" key="8">
    <source>
        <dbReference type="PROSITE" id="PS50850"/>
    </source>
</evidence>
<keyword evidence="4 7" id="KW-0812">Transmembrane</keyword>
<evidence type="ECO:0000256" key="3">
    <source>
        <dbReference type="ARBA" id="ARBA00022475"/>
    </source>
</evidence>
<dbReference type="PANTHER" id="PTHR42718:SF46">
    <property type="entry name" value="BLR6921 PROTEIN"/>
    <property type="match status" value="1"/>
</dbReference>
<dbReference type="Proteomes" id="UP000250434">
    <property type="component" value="Chromosome"/>
</dbReference>
<feature type="transmembrane region" description="Helical" evidence="7">
    <location>
        <begin position="164"/>
        <end position="182"/>
    </location>
</feature>
<feature type="transmembrane region" description="Helical" evidence="7">
    <location>
        <begin position="78"/>
        <end position="101"/>
    </location>
</feature>
<organism evidence="9 10">
    <name type="scientific">Amycolatopsis albispora</name>
    <dbReference type="NCBI Taxonomy" id="1804986"/>
    <lineage>
        <taxon>Bacteria</taxon>
        <taxon>Bacillati</taxon>
        <taxon>Actinomycetota</taxon>
        <taxon>Actinomycetes</taxon>
        <taxon>Pseudonocardiales</taxon>
        <taxon>Pseudonocardiaceae</taxon>
        <taxon>Amycolatopsis</taxon>
    </lineage>
</organism>
<keyword evidence="3" id="KW-1003">Cell membrane</keyword>
<dbReference type="InterPro" id="IPR011701">
    <property type="entry name" value="MFS"/>
</dbReference>
<protein>
    <recommendedName>
        <fullName evidence="8">Major facilitator superfamily (MFS) profile domain-containing protein</fullName>
    </recommendedName>
</protein>
<dbReference type="OrthoDB" id="9812221at2"/>
<sequence length="445" mass="44143">MTAPVERTSWGAITVAALGVVLAALDMTIVAVALPSIGEEFGVRPSAVQWVLLAYSLPLVALSVPAGRWLDRAGPLPAFVLATAGFGVTSLLIAVAPSFGVLLAGRVLQGVFGSLVGVVSLPIVARAARPEHRARAMGVVLTLIPLSGVAGPVAGGWLAEAFGWRSVFAVNLPIVVVTLWLARRVIPGGGGLPWPDGGLLREALVLGAAAVSLFSGLHFAGSSAGLRAGLVALAVMLTAVWARTTGARPVLSLVRRREIALALGAMAGVTTGVGALHFVVPYLFADVLRASPSTIGVALLSVSAAMAVTSPLAGALADRAGKAPVALAGTVVAAGGLGCLLLVGPDAGLLDVAWPLAVVGVGNGLFAGPNSAAILEDTPPSLLGTSSGVATLVRTLGFSIGPAIGALTWTGTTGGFHAGVLALTAAGALSVALTTLGKRPTHAAT</sequence>
<dbReference type="GO" id="GO:0022857">
    <property type="term" value="F:transmembrane transporter activity"/>
    <property type="evidence" value="ECO:0007669"/>
    <property type="project" value="InterPro"/>
</dbReference>
<feature type="transmembrane region" description="Helical" evidence="7">
    <location>
        <begin position="137"/>
        <end position="158"/>
    </location>
</feature>
<accession>A0A344LJ44</accession>